<proteinExistence type="predicted"/>
<dbReference type="EMBL" id="LAZR01006029">
    <property type="protein sequence ID" value="KKM95267.1"/>
    <property type="molecule type" value="Genomic_DNA"/>
</dbReference>
<evidence type="ECO:0000313" key="1">
    <source>
        <dbReference type="EMBL" id="KKM95267.1"/>
    </source>
</evidence>
<comment type="caution">
    <text evidence="1">The sequence shown here is derived from an EMBL/GenBank/DDBJ whole genome shotgun (WGS) entry which is preliminary data.</text>
</comment>
<gene>
    <name evidence="1" type="ORF">LCGC14_1189920</name>
</gene>
<accession>A0A0F9PQ52</accession>
<reference evidence="1" key="1">
    <citation type="journal article" date="2015" name="Nature">
        <title>Complex archaea that bridge the gap between prokaryotes and eukaryotes.</title>
        <authorList>
            <person name="Spang A."/>
            <person name="Saw J.H."/>
            <person name="Jorgensen S.L."/>
            <person name="Zaremba-Niedzwiedzka K."/>
            <person name="Martijn J."/>
            <person name="Lind A.E."/>
            <person name="van Eijk R."/>
            <person name="Schleper C."/>
            <person name="Guy L."/>
            <person name="Ettema T.J."/>
        </authorList>
    </citation>
    <scope>NUCLEOTIDE SEQUENCE</scope>
</reference>
<name>A0A0F9PQ52_9ZZZZ</name>
<dbReference type="AlphaFoldDB" id="A0A0F9PQ52"/>
<organism evidence="1">
    <name type="scientific">marine sediment metagenome</name>
    <dbReference type="NCBI Taxonomy" id="412755"/>
    <lineage>
        <taxon>unclassified sequences</taxon>
        <taxon>metagenomes</taxon>
        <taxon>ecological metagenomes</taxon>
    </lineage>
</organism>
<sequence>MTERSLWADIFLALALHGEYSLTANETEVAHFTSCGGFGDFLCKFPDGEQFFSSEYAEEQYNNPISLSTARDMVDNIDLSQAIVSIPKAPNVSAGSMRTLLYKLLADYQNE</sequence>
<protein>
    <submittedName>
        <fullName evidence="1">Uncharacterized protein</fullName>
    </submittedName>
</protein>